<feature type="transmembrane region" description="Helical" evidence="1">
    <location>
        <begin position="84"/>
        <end position="103"/>
    </location>
</feature>
<dbReference type="RefSeq" id="WP_204629587.1">
    <property type="nucleotide sequence ID" value="NZ_BSOC01000006.1"/>
</dbReference>
<accession>A0ABS2K9Z5</accession>
<dbReference type="EMBL" id="JADIKF010000027">
    <property type="protein sequence ID" value="MBM7127974.1"/>
    <property type="molecule type" value="Genomic_DNA"/>
</dbReference>
<keyword evidence="1" id="KW-0472">Membrane</keyword>
<organism evidence="2 3">
    <name type="scientific">Dyella mobilis</name>
    <dbReference type="NCBI Taxonomy" id="1849582"/>
    <lineage>
        <taxon>Bacteria</taxon>
        <taxon>Pseudomonadati</taxon>
        <taxon>Pseudomonadota</taxon>
        <taxon>Gammaproteobacteria</taxon>
        <taxon>Lysobacterales</taxon>
        <taxon>Rhodanobacteraceae</taxon>
        <taxon>Dyella</taxon>
    </lineage>
</organism>
<keyword evidence="1" id="KW-0812">Transmembrane</keyword>
<evidence type="ECO:0008006" key="4">
    <source>
        <dbReference type="Google" id="ProtNLM"/>
    </source>
</evidence>
<keyword evidence="1" id="KW-1133">Transmembrane helix</keyword>
<comment type="caution">
    <text evidence="2">The sequence shown here is derived from an EMBL/GenBank/DDBJ whole genome shotgun (WGS) entry which is preliminary data.</text>
</comment>
<reference evidence="2" key="1">
    <citation type="submission" date="2020-10" db="EMBL/GenBank/DDBJ databases">
        <title>Phylogeny of dyella-like bacteria.</title>
        <authorList>
            <person name="Fu J."/>
        </authorList>
    </citation>
    <scope>NUCLEOTIDE SEQUENCE</scope>
    <source>
        <strain evidence="2">DHON07</strain>
    </source>
</reference>
<evidence type="ECO:0000313" key="3">
    <source>
        <dbReference type="Proteomes" id="UP001430193"/>
    </source>
</evidence>
<protein>
    <recommendedName>
        <fullName evidence="4">Short C-terminal domain-containing protein</fullName>
    </recommendedName>
</protein>
<evidence type="ECO:0000313" key="2">
    <source>
        <dbReference type="EMBL" id="MBM7127974.1"/>
    </source>
</evidence>
<sequence length="105" mass="12069">MTERERHVNQSLRALDEAHRLGRITREEYRSRRRHLLGTMSESHAVTARNAIVRPVTRQHSVQPDTQGDVLPGLFPPRHTTRKLVVALVAVVLLCALLVYGWLRM</sequence>
<evidence type="ECO:0000256" key="1">
    <source>
        <dbReference type="SAM" id="Phobius"/>
    </source>
</evidence>
<dbReference type="Proteomes" id="UP001430193">
    <property type="component" value="Unassembled WGS sequence"/>
</dbReference>
<keyword evidence="3" id="KW-1185">Reference proteome</keyword>
<name>A0ABS2K9Z5_9GAMM</name>
<proteinExistence type="predicted"/>
<gene>
    <name evidence="2" type="ORF">ISS99_00425</name>
</gene>